<feature type="region of interest" description="Disordered" evidence="1">
    <location>
        <begin position="33"/>
        <end position="76"/>
    </location>
</feature>
<feature type="compositionally biased region" description="Basic and acidic residues" evidence="1">
    <location>
        <begin position="52"/>
        <end position="63"/>
    </location>
</feature>
<name>A0A8H4XBN8_9HYPO</name>
<feature type="compositionally biased region" description="Basic residues" evidence="1">
    <location>
        <begin position="267"/>
        <end position="289"/>
    </location>
</feature>
<feature type="region of interest" description="Disordered" evidence="1">
    <location>
        <begin position="98"/>
        <end position="145"/>
    </location>
</feature>
<dbReference type="AlphaFoldDB" id="A0A8H4XBN8"/>
<comment type="caution">
    <text evidence="2">The sequence shown here is derived from an EMBL/GenBank/DDBJ whole genome shotgun (WGS) entry which is preliminary data.</text>
</comment>
<evidence type="ECO:0000256" key="1">
    <source>
        <dbReference type="SAM" id="MobiDB-lite"/>
    </source>
</evidence>
<protein>
    <submittedName>
        <fullName evidence="2">Uncharacterized protein</fullName>
    </submittedName>
</protein>
<organism evidence="2 3">
    <name type="scientific">Fusarium zealandicum</name>
    <dbReference type="NCBI Taxonomy" id="1053134"/>
    <lineage>
        <taxon>Eukaryota</taxon>
        <taxon>Fungi</taxon>
        <taxon>Dikarya</taxon>
        <taxon>Ascomycota</taxon>
        <taxon>Pezizomycotina</taxon>
        <taxon>Sordariomycetes</taxon>
        <taxon>Hypocreomycetidae</taxon>
        <taxon>Hypocreales</taxon>
        <taxon>Nectriaceae</taxon>
        <taxon>Fusarium</taxon>
        <taxon>Fusarium staphyleae species complex</taxon>
    </lineage>
</organism>
<keyword evidence="3" id="KW-1185">Reference proteome</keyword>
<feature type="compositionally biased region" description="Polar residues" evidence="1">
    <location>
        <begin position="298"/>
        <end position="317"/>
    </location>
</feature>
<dbReference type="Proteomes" id="UP000635477">
    <property type="component" value="Unassembled WGS sequence"/>
</dbReference>
<reference evidence="2" key="1">
    <citation type="journal article" date="2020" name="BMC Genomics">
        <title>Correction to: Identification and distribution of gene clusters required for synthesis of sphingolipid metabolism inhibitors in diverse species of the filamentous fungus Fusarium.</title>
        <authorList>
            <person name="Kim H.S."/>
            <person name="Lohmar J.M."/>
            <person name="Busman M."/>
            <person name="Brown D.W."/>
            <person name="Naumann T.A."/>
            <person name="Divon H.H."/>
            <person name="Lysoe E."/>
            <person name="Uhlig S."/>
            <person name="Proctor R.H."/>
        </authorList>
    </citation>
    <scope>NUCLEOTIDE SEQUENCE</scope>
    <source>
        <strain evidence="2">NRRL 22465</strain>
    </source>
</reference>
<reference evidence="2" key="2">
    <citation type="submission" date="2020-05" db="EMBL/GenBank/DDBJ databases">
        <authorList>
            <person name="Kim H.-S."/>
            <person name="Proctor R.H."/>
            <person name="Brown D.W."/>
        </authorList>
    </citation>
    <scope>NUCLEOTIDE SEQUENCE</scope>
    <source>
        <strain evidence="2">NRRL 22465</strain>
    </source>
</reference>
<feature type="compositionally biased region" description="Polar residues" evidence="1">
    <location>
        <begin position="35"/>
        <end position="49"/>
    </location>
</feature>
<evidence type="ECO:0000313" key="2">
    <source>
        <dbReference type="EMBL" id="KAF4968284.1"/>
    </source>
</evidence>
<gene>
    <name evidence="2" type="ORF">FZEAL_10405</name>
</gene>
<evidence type="ECO:0000313" key="3">
    <source>
        <dbReference type="Proteomes" id="UP000635477"/>
    </source>
</evidence>
<sequence length="373" mass="41814">MGRRAFMSTLKSFEPNKASFLSKMKTALFNRKKPTTSTEHLPLASSSVGQGHECDADSEERSWSDISPFDEMNPDMRRSCQSRYTKLKHAFNRKLKRGAMKLSLRKSNPEPKAEYLGQNDSTNTESREDNDHLRPASEISTGYGTSPQVQKLVDVSAVEHSRRYQAAIEASGTEILQAKAITKPMPKMMVRSLAAVAKHANLLSSSIKSRSSRQGSSYRRLSDNTCSKNDHIWHRLNQIERVDIPMTMLSGASYRLQGGSSLEGQASKRKFHKDPRSKKLRSSMRKPRKVSGIMPRKTLNTDASTADGENTEANTHNPSHDGDSPVTKVRGTKIDSFIQSWWGCALALFLSIIVSDDFSVFVWELLDLATSWR</sequence>
<proteinExistence type="predicted"/>
<feature type="region of interest" description="Disordered" evidence="1">
    <location>
        <begin position="259"/>
        <end position="326"/>
    </location>
</feature>
<dbReference type="EMBL" id="JABEYC010001170">
    <property type="protein sequence ID" value="KAF4968284.1"/>
    <property type="molecule type" value="Genomic_DNA"/>
</dbReference>
<feature type="compositionally biased region" description="Basic and acidic residues" evidence="1">
    <location>
        <begin position="125"/>
        <end position="135"/>
    </location>
</feature>
<accession>A0A8H4XBN8</accession>